<reference evidence="2" key="1">
    <citation type="journal article" date="2019" name="Int. J. Syst. Evol. Microbiol.">
        <title>The Global Catalogue of Microorganisms (GCM) 10K type strain sequencing project: providing services to taxonomists for standard genome sequencing and annotation.</title>
        <authorList>
            <consortium name="The Broad Institute Genomics Platform"/>
            <consortium name="The Broad Institute Genome Sequencing Center for Infectious Disease"/>
            <person name="Wu L."/>
            <person name="Ma J."/>
        </authorList>
    </citation>
    <scope>NUCLEOTIDE SEQUENCE [LARGE SCALE GENOMIC DNA]</scope>
    <source>
        <strain evidence="2">CGMCC 4.5798</strain>
    </source>
</reference>
<sequence length="198" mass="22347">MIKAIIEAMKFEIAKYHLELLQRHPKDLDIDMAMLERFVSPGLKYAWMVGDSHTHAAALGIHQNLNELPTYVTRLANNDRFYLLTVGKAPEQFTLKEVDRVAFAALANTPIPYRMVGPVDSFWLYRNESRVGTCVVTREGTFEKPVYKIALTPMAGIGKIDREALQEWGQQAVTKKAGSLFARSQVEWLDPIKLALAA</sequence>
<accession>A0ABW0S1F1</accession>
<dbReference type="Proteomes" id="UP001596086">
    <property type="component" value="Unassembled WGS sequence"/>
</dbReference>
<protein>
    <submittedName>
        <fullName evidence="1">Uncharacterized protein</fullName>
    </submittedName>
</protein>
<evidence type="ECO:0000313" key="2">
    <source>
        <dbReference type="Proteomes" id="UP001596086"/>
    </source>
</evidence>
<comment type="caution">
    <text evidence="1">The sequence shown here is derived from an EMBL/GenBank/DDBJ whole genome shotgun (WGS) entry which is preliminary data.</text>
</comment>
<proteinExistence type="predicted"/>
<evidence type="ECO:0000313" key="1">
    <source>
        <dbReference type="EMBL" id="MFC5550262.1"/>
    </source>
</evidence>
<dbReference type="EMBL" id="JBHSMZ010000014">
    <property type="protein sequence ID" value="MFC5550262.1"/>
    <property type="molecule type" value="Genomic_DNA"/>
</dbReference>
<name>A0ABW0S1F1_9BURK</name>
<organism evidence="1 2">
    <name type="scientific">Massilia aerilata</name>
    <dbReference type="NCBI Taxonomy" id="453817"/>
    <lineage>
        <taxon>Bacteria</taxon>
        <taxon>Pseudomonadati</taxon>
        <taxon>Pseudomonadota</taxon>
        <taxon>Betaproteobacteria</taxon>
        <taxon>Burkholderiales</taxon>
        <taxon>Oxalobacteraceae</taxon>
        <taxon>Telluria group</taxon>
        <taxon>Massilia</taxon>
    </lineage>
</organism>
<gene>
    <name evidence="1" type="ORF">ACFPO9_17235</name>
</gene>
<keyword evidence="2" id="KW-1185">Reference proteome</keyword>
<dbReference type="RefSeq" id="WP_379772591.1">
    <property type="nucleotide sequence ID" value="NZ_JBHSMZ010000014.1"/>
</dbReference>